<name>M5DQR1_9GAMM</name>
<proteinExistence type="predicted"/>
<feature type="domain" description="Glucose/Sorbosone dehydrogenase" evidence="1">
    <location>
        <begin position="42"/>
        <end position="365"/>
    </location>
</feature>
<evidence type="ECO:0000259" key="1">
    <source>
        <dbReference type="Pfam" id="PF07995"/>
    </source>
</evidence>
<dbReference type="KEGG" id="tol:TOL_1859"/>
<dbReference type="RefSeq" id="WP_015487001.1">
    <property type="nucleotide sequence ID" value="NC_020888.1"/>
</dbReference>
<evidence type="ECO:0000313" key="2">
    <source>
        <dbReference type="EMBL" id="CCU72275.1"/>
    </source>
</evidence>
<protein>
    <submittedName>
        <fullName evidence="2">PQQ-dependent oxidoreductase, gdhB family</fullName>
    </submittedName>
</protein>
<keyword evidence="3" id="KW-1185">Reference proteome</keyword>
<evidence type="ECO:0000313" key="3">
    <source>
        <dbReference type="Proteomes" id="UP000011866"/>
    </source>
</evidence>
<dbReference type="EMBL" id="HF680312">
    <property type="protein sequence ID" value="CCU72275.1"/>
    <property type="molecule type" value="Genomic_DNA"/>
</dbReference>
<sequence>MFSVASSVFRLHWFLLLFSPLFFSGALADVSPKPNVMVKGFSKPWGMAQVSDKHLLITQKAGSLVLFDMDSGVKTLVGGAPKVAVIGQGGLLDVAVPSDYKLGDSDLGWIYFTYATPVNNDMGATALGRAKLNDSLTALQNWQTLLVTKSASEEGRHFGSRIAFIGDYVFFGVGDRGNRANGQDLTTHAGSIIRLHRDGRVPADNPFVGRGGALPEIWSYGHRNPQGLAVRKGQLWESEHGPRGGDELNRIEKGGNYGWAEVSLGKEYWGPLSVGEESKPGMIDAKKVYIPSIAPGSLLTVKQNRYDWQGDFLLGALKLQHLNRVVMRGESVTNEQRYFEEENQRLRALLEDSKGRIWIATDSGELWQLQ</sequence>
<dbReference type="PANTHER" id="PTHR19328:SF75">
    <property type="entry name" value="ALDOSE SUGAR DEHYDROGENASE YLII"/>
    <property type="match status" value="1"/>
</dbReference>
<dbReference type="InterPro" id="IPR011041">
    <property type="entry name" value="Quinoprot_gluc/sorb_DH_b-prop"/>
</dbReference>
<gene>
    <name evidence="2" type="ORF">TOL_1859</name>
</gene>
<dbReference type="PATRIC" id="fig|1298593.3.peg.1781"/>
<dbReference type="PANTHER" id="PTHR19328">
    <property type="entry name" value="HEDGEHOG-INTERACTING PROTEIN"/>
    <property type="match status" value="1"/>
</dbReference>
<dbReference type="AlphaFoldDB" id="M5DQR1"/>
<dbReference type="InterPro" id="IPR011042">
    <property type="entry name" value="6-blade_b-propeller_TolB-like"/>
</dbReference>
<dbReference type="InterPro" id="IPR012938">
    <property type="entry name" value="Glc/Sorbosone_DH"/>
</dbReference>
<organism evidence="2 3">
    <name type="scientific">Thalassolituus oleivorans MIL-1</name>
    <dbReference type="NCBI Taxonomy" id="1298593"/>
    <lineage>
        <taxon>Bacteria</taxon>
        <taxon>Pseudomonadati</taxon>
        <taxon>Pseudomonadota</taxon>
        <taxon>Gammaproteobacteria</taxon>
        <taxon>Oceanospirillales</taxon>
        <taxon>Oceanospirillaceae</taxon>
        <taxon>Thalassolituus</taxon>
    </lineage>
</organism>
<dbReference type="Pfam" id="PF07995">
    <property type="entry name" value="GSDH"/>
    <property type="match status" value="1"/>
</dbReference>
<dbReference type="HOGENOM" id="CLU_012253_1_0_6"/>
<dbReference type="eggNOG" id="COG2133">
    <property type="taxonomic scope" value="Bacteria"/>
</dbReference>
<dbReference type="Proteomes" id="UP000011866">
    <property type="component" value="Chromosome"/>
</dbReference>
<reference evidence="2 3" key="1">
    <citation type="journal article" date="2013" name="Genome Announc.">
        <title>Genome Sequence of Thalassolituus oleivorans MIL-1 (DSM 14913T).</title>
        <authorList>
            <person name="Golyshin P.N."/>
            <person name="Werner J."/>
            <person name="Chernikova T.N."/>
            <person name="Tran H."/>
            <person name="Ferrer M."/>
            <person name="Yakimov M.M."/>
            <person name="Teeling H."/>
            <person name="Golyshina O.V."/>
        </authorList>
    </citation>
    <scope>NUCLEOTIDE SEQUENCE [LARGE SCALE GENOMIC DNA]</scope>
    <source>
        <strain evidence="2 3">MIL-1</strain>
    </source>
</reference>
<dbReference type="SUPFAM" id="SSF50952">
    <property type="entry name" value="Soluble quinoprotein glucose dehydrogenase"/>
    <property type="match status" value="1"/>
</dbReference>
<accession>M5DQR1</accession>
<dbReference type="Gene3D" id="2.120.10.30">
    <property type="entry name" value="TolB, C-terminal domain"/>
    <property type="match status" value="1"/>
</dbReference>
<dbReference type="GeneID" id="79176707"/>